<dbReference type="Proteomes" id="UP001152797">
    <property type="component" value="Unassembled WGS sequence"/>
</dbReference>
<gene>
    <name evidence="2" type="ORF">C1SCF055_LOCUS13818</name>
</gene>
<evidence type="ECO:0008006" key="5">
    <source>
        <dbReference type="Google" id="ProtNLM"/>
    </source>
</evidence>
<dbReference type="EMBL" id="CAMXCT010001085">
    <property type="protein sequence ID" value="CAI3986467.1"/>
    <property type="molecule type" value="Genomic_DNA"/>
</dbReference>
<dbReference type="EMBL" id="CAMXCT020001085">
    <property type="protein sequence ID" value="CAL1139842.1"/>
    <property type="molecule type" value="Genomic_DNA"/>
</dbReference>
<evidence type="ECO:0000313" key="4">
    <source>
        <dbReference type="Proteomes" id="UP001152797"/>
    </source>
</evidence>
<sequence>MDGTDMTVMTDEQLLQTCARLESRGQMQLTLLSNLEEERSALQTQRELLQRRIFEVQQEARTAAMARPDRFQPNVPTLRAPERLQLKLHDAAIELTWFWQPWQPGQPTWPLRSVRFEVQQLSDGVGGRLRVRTFQCEASSQVEQRCLIDSWTRGKAYAFQARACAEVGDASEPKELWTSISSVFSEPVTLPAESPGLNSRDSLVVSSPPGEMRAEAYASHTFHKAEQQTVSPQFSPAAATATAKAQEEACRREAAEMALEKIKAELDEERRSYHELLAQPTAKAQEEACRREAAEMALEKIKAELDEERRSYHELLAQPTAKAQEEACRREAAEMALEKIKAELDEERRSYHELLAQPTAKAQEEACRREVAEMALEKIKAELDEERRSYHELLAQPTAKAQEEACRREAAEMALEKIKAELDEERRSYHELWVRHEEQGGEIFVLKEEVQQWRAELKEAKNMDSQHTGEFDEWKQKAQLEQEELRRRLQNSEETIRRAAEKEAEQAKLLETNGRLRIELERWKSEEQQCREQLEKIKMEKEVADRTIHSLQESNQERFQELQRLERPPISSPAFSRAEPQLPRQSEGHQMVSLQTAHLLPANPAHPRDPRTAGEMFGSAPDALGPTVVQLPRHHLGAVHDMSRIERPAGPQVAPLPASQLPVAHFSQPVGPVGPAGPVGQLPHLPVGHLTVILNSLFPPNLGDDPTLLDGMPHLAHVSYRFFDFGAAVWGYLLLAGQRLIISCREVPPPPTCQKFCPTFTYIYILWKHPFLKSFEVFDGF</sequence>
<dbReference type="EMBL" id="CAMXCT030001085">
    <property type="protein sequence ID" value="CAL4773779.1"/>
    <property type="molecule type" value="Genomic_DNA"/>
</dbReference>
<evidence type="ECO:0000313" key="2">
    <source>
        <dbReference type="EMBL" id="CAI3986467.1"/>
    </source>
</evidence>
<proteinExistence type="predicted"/>
<evidence type="ECO:0000313" key="3">
    <source>
        <dbReference type="EMBL" id="CAL1139842.1"/>
    </source>
</evidence>
<dbReference type="OrthoDB" id="10684065at2759"/>
<keyword evidence="1" id="KW-0175">Coiled coil</keyword>
<evidence type="ECO:0000256" key="1">
    <source>
        <dbReference type="SAM" id="Coils"/>
    </source>
</evidence>
<organism evidence="2">
    <name type="scientific">Cladocopium goreaui</name>
    <dbReference type="NCBI Taxonomy" id="2562237"/>
    <lineage>
        <taxon>Eukaryota</taxon>
        <taxon>Sar</taxon>
        <taxon>Alveolata</taxon>
        <taxon>Dinophyceae</taxon>
        <taxon>Suessiales</taxon>
        <taxon>Symbiodiniaceae</taxon>
        <taxon>Cladocopium</taxon>
    </lineage>
</organism>
<feature type="coiled-coil region" evidence="1">
    <location>
        <begin position="32"/>
        <end position="59"/>
    </location>
</feature>
<reference evidence="2" key="1">
    <citation type="submission" date="2022-10" db="EMBL/GenBank/DDBJ databases">
        <authorList>
            <person name="Chen Y."/>
            <person name="Dougan E. K."/>
            <person name="Chan C."/>
            <person name="Rhodes N."/>
            <person name="Thang M."/>
        </authorList>
    </citation>
    <scope>NUCLEOTIDE SEQUENCE</scope>
</reference>
<reference evidence="3" key="2">
    <citation type="submission" date="2024-04" db="EMBL/GenBank/DDBJ databases">
        <authorList>
            <person name="Chen Y."/>
            <person name="Shah S."/>
            <person name="Dougan E. K."/>
            <person name="Thang M."/>
            <person name="Chan C."/>
        </authorList>
    </citation>
    <scope>NUCLEOTIDE SEQUENCE [LARGE SCALE GENOMIC DNA]</scope>
</reference>
<feature type="coiled-coil region" evidence="1">
    <location>
        <begin position="245"/>
        <end position="554"/>
    </location>
</feature>
<accession>A0A9P1FU63</accession>
<keyword evidence="4" id="KW-1185">Reference proteome</keyword>
<dbReference type="AlphaFoldDB" id="A0A9P1FU63"/>
<protein>
    <recommendedName>
        <fullName evidence="5">Fibronectin type-III domain-containing protein</fullName>
    </recommendedName>
</protein>
<comment type="caution">
    <text evidence="2">The sequence shown here is derived from an EMBL/GenBank/DDBJ whole genome shotgun (WGS) entry which is preliminary data.</text>
</comment>
<name>A0A9P1FU63_9DINO</name>